<reference evidence="2" key="1">
    <citation type="submission" date="2018-05" db="EMBL/GenBank/DDBJ databases">
        <authorList>
            <person name="Liu B.-T."/>
        </authorList>
    </citation>
    <scope>NUCLEOTIDE SEQUENCE [LARGE SCALE GENOMIC DNA]</scope>
    <source>
        <strain evidence="2">WD6-1</strain>
    </source>
</reference>
<dbReference type="Gene3D" id="2.120.10.80">
    <property type="entry name" value="Kelch-type beta propeller"/>
    <property type="match status" value="2"/>
</dbReference>
<dbReference type="SMART" id="SM00612">
    <property type="entry name" value="Kelch"/>
    <property type="match status" value="4"/>
</dbReference>
<gene>
    <name evidence="1" type="ORF">DDZ18_12765</name>
</gene>
<evidence type="ECO:0000313" key="1">
    <source>
        <dbReference type="EMBL" id="PWE16628.1"/>
    </source>
</evidence>
<dbReference type="OrthoDB" id="9769308at2"/>
<protein>
    <submittedName>
        <fullName evidence="1">Galactose oxidase</fullName>
    </submittedName>
</protein>
<dbReference type="InterPro" id="IPR006311">
    <property type="entry name" value="TAT_signal"/>
</dbReference>
<dbReference type="PROSITE" id="PS51318">
    <property type="entry name" value="TAT"/>
    <property type="match status" value="1"/>
</dbReference>
<dbReference type="PROSITE" id="PS51257">
    <property type="entry name" value="PROKAR_LIPOPROTEIN"/>
    <property type="match status" value="1"/>
</dbReference>
<evidence type="ECO:0000313" key="2">
    <source>
        <dbReference type="Proteomes" id="UP000245168"/>
    </source>
</evidence>
<dbReference type="AlphaFoldDB" id="A0A2U2BRM1"/>
<dbReference type="RefSeq" id="WP_109253783.1">
    <property type="nucleotide sequence ID" value="NZ_QEXV01000006.1"/>
</dbReference>
<dbReference type="Pfam" id="PF01344">
    <property type="entry name" value="Kelch_1"/>
    <property type="match status" value="1"/>
</dbReference>
<dbReference type="PANTHER" id="PTHR46375">
    <property type="entry name" value="KELCH REPEAT AND BTB DOMAIN-CONTAINING PROTEIN 13-RELATED"/>
    <property type="match status" value="1"/>
</dbReference>
<dbReference type="SUPFAM" id="SSF50965">
    <property type="entry name" value="Galactose oxidase, central domain"/>
    <property type="match status" value="1"/>
</dbReference>
<dbReference type="InterPro" id="IPR052392">
    <property type="entry name" value="Kelch-BTB_domain-containing"/>
</dbReference>
<keyword evidence="2" id="KW-1185">Reference proteome</keyword>
<dbReference type="Pfam" id="PF24681">
    <property type="entry name" value="Kelch_KLHDC2_KLHL20_DRC7"/>
    <property type="match status" value="1"/>
</dbReference>
<dbReference type="InterPro" id="IPR011043">
    <property type="entry name" value="Gal_Oxase/kelch_b-propeller"/>
</dbReference>
<comment type="caution">
    <text evidence="1">The sequence shown here is derived from an EMBL/GenBank/DDBJ whole genome shotgun (WGS) entry which is preliminary data.</text>
</comment>
<organism evidence="1 2">
    <name type="scientific">Marinicauda salina</name>
    <dbReference type="NCBI Taxonomy" id="2135793"/>
    <lineage>
        <taxon>Bacteria</taxon>
        <taxon>Pseudomonadati</taxon>
        <taxon>Pseudomonadota</taxon>
        <taxon>Alphaproteobacteria</taxon>
        <taxon>Maricaulales</taxon>
        <taxon>Maricaulaceae</taxon>
        <taxon>Marinicauda</taxon>
    </lineage>
</organism>
<name>A0A2U2BRM1_9PROT</name>
<dbReference type="InterPro" id="IPR015915">
    <property type="entry name" value="Kelch-typ_b-propeller"/>
</dbReference>
<proteinExistence type="predicted"/>
<dbReference type="PANTHER" id="PTHR46375:SF3">
    <property type="entry name" value="KELCH REPEAT AND BTB DOMAIN-CONTAINING PROTEIN 13"/>
    <property type="match status" value="1"/>
</dbReference>
<accession>A0A2U2BRM1</accession>
<dbReference type="EMBL" id="QEXV01000006">
    <property type="protein sequence ID" value="PWE16628.1"/>
    <property type="molecule type" value="Genomic_DNA"/>
</dbReference>
<dbReference type="Proteomes" id="UP000245168">
    <property type="component" value="Unassembled WGS sequence"/>
</dbReference>
<dbReference type="InterPro" id="IPR006652">
    <property type="entry name" value="Kelch_1"/>
</dbReference>
<sequence length="359" mass="37460">MSLERPSRRHVTGGLIAVGAGLASATAACGAEQRAAPAAAPMTPGWRSGARLPIRVQEIYPAALDGRIWLAGGLSPDAGTGRIGISDRFFEYDPGRETWRARPRLPLPIHHPNCVGLAGRLYAIGGFTAANGGAWSMSDAVRVYDPDRNEWTGGPRMPTPWAETVAAVVGGRIHVVTGRRPAGLQNSEWPHHADTNAHLVLDPGSEAWTVAAPAPTARNSAAGAVLNGRLHVVGGRTVSGGNTPVHEAYDPETDRWETLAPLPAPEAGPRGSGGLAMAELGGRLYAFGGEWFDSTGGGVYDQVWAYDPQADAWSEAGRMPTPRHGLGAVTLDGAIHVIAGAAQPSGNGTTDIVEIFRPG</sequence>